<name>A0A2P2R149_RHIMU</name>
<accession>A0A2P2R149</accession>
<proteinExistence type="predicted"/>
<dbReference type="EMBL" id="GGEC01092502">
    <property type="protein sequence ID" value="MBX72986.1"/>
    <property type="molecule type" value="Transcribed_RNA"/>
</dbReference>
<protein>
    <submittedName>
        <fullName evidence="1">Uncharacterized protein</fullName>
    </submittedName>
</protein>
<dbReference type="AlphaFoldDB" id="A0A2P2R149"/>
<reference evidence="1" key="1">
    <citation type="submission" date="2018-02" db="EMBL/GenBank/DDBJ databases">
        <title>Rhizophora mucronata_Transcriptome.</title>
        <authorList>
            <person name="Meera S.P."/>
            <person name="Sreeshan A."/>
            <person name="Augustine A."/>
        </authorList>
    </citation>
    <scope>NUCLEOTIDE SEQUENCE</scope>
    <source>
        <tissue evidence="1">Leaf</tissue>
    </source>
</reference>
<sequence length="23" mass="2727">MKSNSDPKCKQIFAKFQFASHRQ</sequence>
<evidence type="ECO:0000313" key="1">
    <source>
        <dbReference type="EMBL" id="MBX72986.1"/>
    </source>
</evidence>
<organism evidence="1">
    <name type="scientific">Rhizophora mucronata</name>
    <name type="common">Asiatic mangrove</name>
    <dbReference type="NCBI Taxonomy" id="61149"/>
    <lineage>
        <taxon>Eukaryota</taxon>
        <taxon>Viridiplantae</taxon>
        <taxon>Streptophyta</taxon>
        <taxon>Embryophyta</taxon>
        <taxon>Tracheophyta</taxon>
        <taxon>Spermatophyta</taxon>
        <taxon>Magnoliopsida</taxon>
        <taxon>eudicotyledons</taxon>
        <taxon>Gunneridae</taxon>
        <taxon>Pentapetalae</taxon>
        <taxon>rosids</taxon>
        <taxon>fabids</taxon>
        <taxon>Malpighiales</taxon>
        <taxon>Rhizophoraceae</taxon>
        <taxon>Rhizophora</taxon>
    </lineage>
</organism>